<sequence length="60" mass="6536">MSSYGFVLPSQPGTEVLAVRLVELGRSSNEFPPRALHLTLLPGAGETERLAQVTGWDDRL</sequence>
<gene>
    <name evidence="1" type="ORF">ABO01nite_08710</name>
</gene>
<organism evidence="1 2">
    <name type="scientific">Asaia bogorensis NBRC 16594</name>
    <dbReference type="NCBI Taxonomy" id="1231624"/>
    <lineage>
        <taxon>Bacteria</taxon>
        <taxon>Pseudomonadati</taxon>
        <taxon>Pseudomonadota</taxon>
        <taxon>Alphaproteobacteria</taxon>
        <taxon>Acetobacterales</taxon>
        <taxon>Acetobacteraceae</taxon>
        <taxon>Asaia</taxon>
    </lineage>
</organism>
<proteinExistence type="predicted"/>
<keyword evidence="2" id="KW-1185">Reference proteome</keyword>
<dbReference type="AlphaFoldDB" id="A0AAN4R580"/>
<name>A0AAN4R580_9PROT</name>
<evidence type="ECO:0000313" key="1">
    <source>
        <dbReference type="EMBL" id="GEL52864.1"/>
    </source>
</evidence>
<reference evidence="1 2" key="1">
    <citation type="submission" date="2019-07" db="EMBL/GenBank/DDBJ databases">
        <title>Whole genome shotgun sequence of Asaia bogorensis NBRC 16594.</title>
        <authorList>
            <person name="Hosoyama A."/>
            <person name="Uohara A."/>
            <person name="Ohji S."/>
            <person name="Ichikawa N."/>
        </authorList>
    </citation>
    <scope>NUCLEOTIDE SEQUENCE [LARGE SCALE GENOMIC DNA]</scope>
    <source>
        <strain evidence="1 2">NBRC 16594</strain>
    </source>
</reference>
<dbReference type="EMBL" id="BJVS01000002">
    <property type="protein sequence ID" value="GEL52864.1"/>
    <property type="molecule type" value="Genomic_DNA"/>
</dbReference>
<protein>
    <submittedName>
        <fullName evidence="1">Uncharacterized protein</fullName>
    </submittedName>
</protein>
<dbReference type="Proteomes" id="UP000321287">
    <property type="component" value="Unassembled WGS sequence"/>
</dbReference>
<evidence type="ECO:0000313" key="2">
    <source>
        <dbReference type="Proteomes" id="UP000321287"/>
    </source>
</evidence>
<comment type="caution">
    <text evidence="1">The sequence shown here is derived from an EMBL/GenBank/DDBJ whole genome shotgun (WGS) entry which is preliminary data.</text>
</comment>
<accession>A0AAN4R580</accession>